<dbReference type="HOGENOM" id="CLU_090969_1_0_5"/>
<dbReference type="STRING" id="1123269.NX02_07865"/>
<name>W0A5S3_9SPHN</name>
<dbReference type="Gene3D" id="1.10.260.40">
    <property type="entry name" value="lambda repressor-like DNA-binding domains"/>
    <property type="match status" value="1"/>
</dbReference>
<organism evidence="2 3">
    <name type="scientific">Sphingomonas sanxanigenens DSM 19645 = NX02</name>
    <dbReference type="NCBI Taxonomy" id="1123269"/>
    <lineage>
        <taxon>Bacteria</taxon>
        <taxon>Pseudomonadati</taxon>
        <taxon>Pseudomonadota</taxon>
        <taxon>Alphaproteobacteria</taxon>
        <taxon>Sphingomonadales</taxon>
        <taxon>Sphingomonadaceae</taxon>
        <taxon>Sphingomonas</taxon>
    </lineage>
</organism>
<feature type="domain" description="HTH cro/C1-type" evidence="1">
    <location>
        <begin position="27"/>
        <end position="80"/>
    </location>
</feature>
<dbReference type="PATRIC" id="fig|1123269.5.peg.1534"/>
<dbReference type="eggNOG" id="COG3655">
    <property type="taxonomic scope" value="Bacteria"/>
</dbReference>
<dbReference type="InterPro" id="IPR010982">
    <property type="entry name" value="Lambda_DNA-bd_dom_sf"/>
</dbReference>
<keyword evidence="3" id="KW-1185">Reference proteome</keyword>
<dbReference type="RefSeq" id="WP_025291561.1">
    <property type="nucleotide sequence ID" value="NZ_CP006644.1"/>
</dbReference>
<dbReference type="EMBL" id="CP006644">
    <property type="protein sequence ID" value="AHE51683.1"/>
    <property type="molecule type" value="Genomic_DNA"/>
</dbReference>
<evidence type="ECO:0000313" key="2">
    <source>
        <dbReference type="EMBL" id="AHE51683.1"/>
    </source>
</evidence>
<dbReference type="AlphaFoldDB" id="W0A5S3"/>
<evidence type="ECO:0000259" key="1">
    <source>
        <dbReference type="PROSITE" id="PS50943"/>
    </source>
</evidence>
<accession>W0A5S3</accession>
<dbReference type="KEGG" id="ssan:NX02_07865"/>
<dbReference type="InterPro" id="IPR001387">
    <property type="entry name" value="Cro/C1-type_HTH"/>
</dbReference>
<dbReference type="OrthoDB" id="7503985at2"/>
<proteinExistence type="predicted"/>
<dbReference type="Pfam" id="PF01381">
    <property type="entry name" value="HTH_3"/>
    <property type="match status" value="1"/>
</dbReference>
<evidence type="ECO:0000313" key="3">
    <source>
        <dbReference type="Proteomes" id="UP000018851"/>
    </source>
</evidence>
<dbReference type="Proteomes" id="UP000018851">
    <property type="component" value="Chromosome"/>
</dbReference>
<gene>
    <name evidence="2" type="ORF">NX02_07865</name>
</gene>
<dbReference type="GO" id="GO:0003677">
    <property type="term" value="F:DNA binding"/>
    <property type="evidence" value="ECO:0007669"/>
    <property type="project" value="InterPro"/>
</dbReference>
<dbReference type="SMART" id="SM00530">
    <property type="entry name" value="HTH_XRE"/>
    <property type="match status" value="1"/>
</dbReference>
<dbReference type="SUPFAM" id="SSF47413">
    <property type="entry name" value="lambda repressor-like DNA-binding domains"/>
    <property type="match status" value="1"/>
</dbReference>
<protein>
    <submittedName>
        <fullName evidence="2">Transcriptional regulator</fullName>
    </submittedName>
</protein>
<dbReference type="CDD" id="cd00093">
    <property type="entry name" value="HTH_XRE"/>
    <property type="match status" value="1"/>
</dbReference>
<reference evidence="2 3" key="1">
    <citation type="submission" date="2013-07" db="EMBL/GenBank/DDBJ databases">
        <title>Completed genome of Sphingomonas sanxanigenens NX02.</title>
        <authorList>
            <person name="Ma T."/>
            <person name="Huang H."/>
            <person name="Wu M."/>
            <person name="Li X."/>
            <person name="Li G."/>
        </authorList>
    </citation>
    <scope>NUCLEOTIDE SEQUENCE [LARGE SCALE GENOMIC DNA]</scope>
    <source>
        <strain evidence="2 3">NX02</strain>
    </source>
</reference>
<dbReference type="PROSITE" id="PS50943">
    <property type="entry name" value="HTH_CROC1"/>
    <property type="match status" value="1"/>
</dbReference>
<sequence>MTDHATIPDTSSDDPATGETAALLGALRRALRSAGWTQSRLAAELGVGSATVKRWLHGRGLSLNTLGRLATLAGTNLAELTDESRLAAQENDHLTLAQEEALTQDPNLSTIFFLIVKGWPLSEATEGFHIPPDVVERHVAKLERLALVDRLPGGRVRARLSPAHAWQRVPMRRHFERNLKQFFSSIDYADPQTIFGAETVKLSPLGVARMRERIEAFRADLRAIELDDRRTAALPGEWHAVLAVARSMKTLIGP</sequence>